<gene>
    <name evidence="2" type="ORF">COB13_02365</name>
</gene>
<dbReference type="SUPFAM" id="SSF55729">
    <property type="entry name" value="Acyl-CoA N-acyltransferases (Nat)"/>
    <property type="match status" value="1"/>
</dbReference>
<dbReference type="InterPro" id="IPR000182">
    <property type="entry name" value="GNAT_dom"/>
</dbReference>
<dbReference type="Gene3D" id="3.40.630.30">
    <property type="match status" value="1"/>
</dbReference>
<dbReference type="EMBL" id="NVUS01000002">
    <property type="protein sequence ID" value="PCJ03487.1"/>
    <property type="molecule type" value="Genomic_DNA"/>
</dbReference>
<sequence length="256" mass="29025">MAGQKFKNLEIKHIEFNAQRTLRTTKPSLFEARKSGELLLLQDANIAFANQILSLNQQSQIDLADALTSYKKINMSPCIDIKHDDLTDSLKTYLTSLGFELVETLNFLSIQCADIQQTIPKIKVERLQPKHANIFLDLLKTSGLQCTDDIWQLKQQHYCTERFRCFIAKIDGQPRALATTFIDEQYGLLANAFTQADFQNIGCQTALLTARLQDAKSLGLSALIVDVIPNTASERNCLKLGFQPLETRYIWQKPDK</sequence>
<dbReference type="PROSITE" id="PS51186">
    <property type="entry name" value="GNAT"/>
    <property type="match status" value="1"/>
</dbReference>
<dbReference type="InterPro" id="IPR016181">
    <property type="entry name" value="Acyl_CoA_acyltransferase"/>
</dbReference>
<feature type="domain" description="N-acetyltransferase" evidence="1">
    <location>
        <begin position="122"/>
        <end position="256"/>
    </location>
</feature>
<comment type="caution">
    <text evidence="2">The sequence shown here is derived from an EMBL/GenBank/DDBJ whole genome shotgun (WGS) entry which is preliminary data.</text>
</comment>
<name>A0A2A4Z8Z9_9PROT</name>
<accession>A0A2A4Z8Z9</accession>
<dbReference type="Pfam" id="PF00583">
    <property type="entry name" value="Acetyltransf_1"/>
    <property type="match status" value="1"/>
</dbReference>
<protein>
    <recommendedName>
        <fullName evidence="1">N-acetyltransferase domain-containing protein</fullName>
    </recommendedName>
</protein>
<reference evidence="2" key="2">
    <citation type="journal article" date="2018" name="ISME J.">
        <title>A dynamic microbial community with high functional redundancy inhabits the cold, oxic subseafloor aquifer.</title>
        <authorList>
            <person name="Tully B.J."/>
            <person name="Wheat C.G."/>
            <person name="Glazer B.T."/>
            <person name="Huber J.A."/>
        </authorList>
    </citation>
    <scope>NUCLEOTIDE SEQUENCE</scope>
    <source>
        <strain evidence="2">NORP83</strain>
    </source>
</reference>
<proteinExistence type="predicted"/>
<dbReference type="AlphaFoldDB" id="A0A2A4Z8Z9"/>
<evidence type="ECO:0000313" key="2">
    <source>
        <dbReference type="EMBL" id="PCJ03487.1"/>
    </source>
</evidence>
<evidence type="ECO:0000259" key="1">
    <source>
        <dbReference type="PROSITE" id="PS51186"/>
    </source>
</evidence>
<dbReference type="GO" id="GO:0016747">
    <property type="term" value="F:acyltransferase activity, transferring groups other than amino-acyl groups"/>
    <property type="evidence" value="ECO:0007669"/>
    <property type="project" value="InterPro"/>
</dbReference>
<reference key="1">
    <citation type="submission" date="2017-08" db="EMBL/GenBank/DDBJ databases">
        <title>A dynamic microbial community with high functional redundancy inhabits the cold, oxic subseafloor aquifer.</title>
        <authorList>
            <person name="Tully B.J."/>
            <person name="Wheat C.G."/>
            <person name="Glazer B.T."/>
            <person name="Huber J.A."/>
        </authorList>
    </citation>
    <scope>NUCLEOTIDE SEQUENCE [LARGE SCALE GENOMIC DNA]</scope>
</reference>
<organism evidence="2">
    <name type="scientific">OCS116 cluster bacterium</name>
    <dbReference type="NCBI Taxonomy" id="2030921"/>
    <lineage>
        <taxon>Bacteria</taxon>
        <taxon>Pseudomonadati</taxon>
        <taxon>Pseudomonadota</taxon>
        <taxon>Alphaproteobacteria</taxon>
        <taxon>OCS116 cluster</taxon>
    </lineage>
</organism>